<protein>
    <submittedName>
        <fullName evidence="3">Ribose 5-phosphate isomerase B</fullName>
        <ecNumber evidence="3">5.3.1.6</ecNumber>
    </submittedName>
</protein>
<proteinExistence type="inferred from homology"/>
<dbReference type="PANTHER" id="PTHR43732">
    <property type="entry name" value="RIBOSE 5-PHOSPHATE ISOMERASE-RELATED"/>
    <property type="match status" value="1"/>
</dbReference>
<gene>
    <name evidence="3" type="primary">rpiB</name>
    <name evidence="3" type="ORF">VSX58_20110</name>
</gene>
<dbReference type="EC" id="5.3.1.6" evidence="3"/>
<evidence type="ECO:0000256" key="1">
    <source>
        <dbReference type="ARBA" id="ARBA00008754"/>
    </source>
</evidence>
<dbReference type="PANTHER" id="PTHR43732:SF1">
    <property type="entry name" value="RIBOSE 5-PHOSPHATE ISOMERASE"/>
    <property type="match status" value="1"/>
</dbReference>
<dbReference type="GO" id="GO:0004751">
    <property type="term" value="F:ribose-5-phosphate isomerase activity"/>
    <property type="evidence" value="ECO:0007669"/>
    <property type="project" value="UniProtKB-EC"/>
</dbReference>
<sequence>MLKVAIGADDAATGLKNQVKEHLQSRGIEVVDFSRGVTGNEQIYPDIAFNLASAIREGAFERGILLCGTGIGMAIVANKVPGIRAAQCHDAYSAARARKSNNAQIMTMGARVIGGELALMLVDLWLEAEFEAGRSAPKVQRINYYETLVHPNCATKIRE</sequence>
<dbReference type="InterPro" id="IPR004785">
    <property type="entry name" value="RpiB"/>
</dbReference>
<dbReference type="InterPro" id="IPR003500">
    <property type="entry name" value="RpiB_LacA_LacB"/>
</dbReference>
<dbReference type="NCBIfam" id="TIGR00689">
    <property type="entry name" value="rpiB_lacA_lacB"/>
    <property type="match status" value="1"/>
</dbReference>
<dbReference type="Gene3D" id="3.40.1400.10">
    <property type="entry name" value="Sugar-phosphate isomerase, RpiB/LacA/LacB"/>
    <property type="match status" value="1"/>
</dbReference>
<dbReference type="InterPro" id="IPR051812">
    <property type="entry name" value="SPI_LacAB/RpiB"/>
</dbReference>
<dbReference type="Proteomes" id="UP001309705">
    <property type="component" value="Unassembled WGS sequence"/>
</dbReference>
<dbReference type="NCBIfam" id="TIGR01120">
    <property type="entry name" value="rpiB"/>
    <property type="match status" value="1"/>
</dbReference>
<evidence type="ECO:0000256" key="2">
    <source>
        <dbReference type="ARBA" id="ARBA00023235"/>
    </source>
</evidence>
<keyword evidence="4" id="KW-1185">Reference proteome</keyword>
<accession>A0ABU6JWD4</accession>
<organism evidence="3 4">
    <name type="scientific">Brenneria populi</name>
    <dbReference type="NCBI Taxonomy" id="1505588"/>
    <lineage>
        <taxon>Bacteria</taxon>
        <taxon>Pseudomonadati</taxon>
        <taxon>Pseudomonadota</taxon>
        <taxon>Gammaproteobacteria</taxon>
        <taxon>Enterobacterales</taxon>
        <taxon>Pectobacteriaceae</taxon>
        <taxon>Brenneria</taxon>
    </lineage>
</organism>
<evidence type="ECO:0000313" key="3">
    <source>
        <dbReference type="EMBL" id="MEC5344905.1"/>
    </source>
</evidence>
<dbReference type="Pfam" id="PF02502">
    <property type="entry name" value="LacAB_rpiB"/>
    <property type="match status" value="1"/>
</dbReference>
<dbReference type="SUPFAM" id="SSF89623">
    <property type="entry name" value="Ribose/Galactose isomerase RpiB/AlsB"/>
    <property type="match status" value="1"/>
</dbReference>
<comment type="similarity">
    <text evidence="1">Belongs to the LacAB/RpiB family.</text>
</comment>
<dbReference type="PIRSF" id="PIRSF005384">
    <property type="entry name" value="RpiB_LacA_B"/>
    <property type="match status" value="1"/>
</dbReference>
<dbReference type="RefSeq" id="WP_327619658.1">
    <property type="nucleotide sequence ID" value="NZ_JAYWTM010000031.1"/>
</dbReference>
<dbReference type="NCBIfam" id="NF004051">
    <property type="entry name" value="PRK05571.1"/>
    <property type="match status" value="1"/>
</dbReference>
<keyword evidence="2 3" id="KW-0413">Isomerase</keyword>
<comment type="caution">
    <text evidence="3">The sequence shown here is derived from an EMBL/GenBank/DDBJ whole genome shotgun (WGS) entry which is preliminary data.</text>
</comment>
<evidence type="ECO:0000313" key="4">
    <source>
        <dbReference type="Proteomes" id="UP001309705"/>
    </source>
</evidence>
<dbReference type="EMBL" id="JAYWTM010000031">
    <property type="protein sequence ID" value="MEC5344905.1"/>
    <property type="molecule type" value="Genomic_DNA"/>
</dbReference>
<reference evidence="3 4" key="1">
    <citation type="journal article" date="2017" name="Int. J. Syst. Evol. Microbiol.">
        <title>Brenneria populi subsp. brevivirga subsp. nov. isolated from symptomatic bark of Populus x euramericana canker, and description of Brenneria populi subsp. populi subsp. nov.</title>
        <authorList>
            <person name="Zheng M.H."/>
            <person name="Piao C.G."/>
            <person name="Xue H."/>
            <person name="Guo M.W."/>
            <person name="Li Y."/>
        </authorList>
    </citation>
    <scope>NUCLEOTIDE SEQUENCE [LARGE SCALE GENOMIC DNA]</scope>
    <source>
        <strain evidence="3 4">D9-5</strain>
    </source>
</reference>
<dbReference type="InterPro" id="IPR036569">
    <property type="entry name" value="RpiB_LacA_LacB_sf"/>
</dbReference>
<name>A0ABU6JWD4_9GAMM</name>